<organism evidence="7 8">
    <name type="scientific">Legionella tucsonensis</name>
    <dbReference type="NCBI Taxonomy" id="40335"/>
    <lineage>
        <taxon>Bacteria</taxon>
        <taxon>Pseudomonadati</taxon>
        <taxon>Pseudomonadota</taxon>
        <taxon>Gammaproteobacteria</taxon>
        <taxon>Legionellales</taxon>
        <taxon>Legionellaceae</taxon>
        <taxon>Legionella</taxon>
    </lineage>
</organism>
<feature type="transmembrane region" description="Helical" evidence="6">
    <location>
        <begin position="195"/>
        <end position="217"/>
    </location>
</feature>
<protein>
    <submittedName>
        <fullName evidence="7">Transporter</fullName>
    </submittedName>
</protein>
<comment type="subcellular location">
    <subcellularLocation>
        <location evidence="1">Membrane</location>
        <topology evidence="1">Multi-pass membrane protein</topology>
    </subcellularLocation>
</comment>
<keyword evidence="3 6" id="KW-0812">Transmembrane</keyword>
<sequence>MSQTLIFTSGLIIIWLVGYLLIVGSHVLIPFVLAVFIWHLLNTISNNIQRIPKVGAYLPNWLSMIFAFVIVAVFIFIFIFIITDNVNDVIAASSRYQENLLKIFNNIDQKFNIKVLASMNSIIKSLNLQTIFVNVYGVFTTLMGSTVLILLYVVFLFVEQHFFLKKIDALFPTLESRMLMNNIISHIVNNTQTYLGLKSILSICTAISSWVVMKWVGLDFAKFWALLIFFLNFIPNIGAIIAIAFPTALAALQFTGWIPFIEVILGLGAIQFIIGNLIEPRFLSNSLNLSPLVILISLAVWGAIWGILGMFLAVPITVMMMIIFAHFEKTRSIAILLSQDGDVFKTYELLPMENLPEQDWVQY</sequence>
<dbReference type="OrthoDB" id="9799225at2"/>
<dbReference type="Pfam" id="PF01594">
    <property type="entry name" value="AI-2E_transport"/>
    <property type="match status" value="1"/>
</dbReference>
<evidence type="ECO:0000313" key="7">
    <source>
        <dbReference type="EMBL" id="KTD72689.1"/>
    </source>
</evidence>
<dbReference type="STRING" id="40335.Ltuc_0536"/>
<dbReference type="GO" id="GO:0055085">
    <property type="term" value="P:transmembrane transport"/>
    <property type="evidence" value="ECO:0007669"/>
    <property type="project" value="TreeGrafter"/>
</dbReference>
<comment type="similarity">
    <text evidence="2">Belongs to the autoinducer-2 exporter (AI-2E) (TC 2.A.86) family.</text>
</comment>
<feature type="transmembrane region" description="Helical" evidence="6">
    <location>
        <begin position="61"/>
        <end position="82"/>
    </location>
</feature>
<keyword evidence="4 6" id="KW-1133">Transmembrane helix</keyword>
<reference evidence="7 8" key="1">
    <citation type="submission" date="2015-11" db="EMBL/GenBank/DDBJ databases">
        <title>Genomic analysis of 38 Legionella species identifies large and diverse effector repertoires.</title>
        <authorList>
            <person name="Burstein D."/>
            <person name="Amaro F."/>
            <person name="Zusman T."/>
            <person name="Lifshitz Z."/>
            <person name="Cohen O."/>
            <person name="Gilbert J.A."/>
            <person name="Pupko T."/>
            <person name="Shuman H.A."/>
            <person name="Segal G."/>
        </authorList>
    </citation>
    <scope>NUCLEOTIDE SEQUENCE [LARGE SCALE GENOMIC DNA]</scope>
    <source>
        <strain evidence="7 8">ATCC 49180</strain>
    </source>
</reference>
<keyword evidence="8" id="KW-1185">Reference proteome</keyword>
<accession>A0A0W0ZU71</accession>
<feature type="transmembrane region" description="Helical" evidence="6">
    <location>
        <begin position="223"/>
        <end position="245"/>
    </location>
</feature>
<feature type="transmembrane region" description="Helical" evidence="6">
    <location>
        <begin position="298"/>
        <end position="325"/>
    </location>
</feature>
<dbReference type="RefSeq" id="WP_058519805.1">
    <property type="nucleotide sequence ID" value="NZ_CAAAIP010000001.1"/>
</dbReference>
<feature type="transmembrane region" description="Helical" evidence="6">
    <location>
        <begin position="12"/>
        <end position="41"/>
    </location>
</feature>
<dbReference type="PATRIC" id="fig|40335.7.peg.556"/>
<evidence type="ECO:0000256" key="6">
    <source>
        <dbReference type="SAM" id="Phobius"/>
    </source>
</evidence>
<dbReference type="GO" id="GO:0016020">
    <property type="term" value="C:membrane"/>
    <property type="evidence" value="ECO:0007669"/>
    <property type="project" value="UniProtKB-SubCell"/>
</dbReference>
<dbReference type="InterPro" id="IPR002549">
    <property type="entry name" value="AI-2E-like"/>
</dbReference>
<evidence type="ECO:0000256" key="5">
    <source>
        <dbReference type="ARBA" id="ARBA00023136"/>
    </source>
</evidence>
<evidence type="ECO:0000256" key="4">
    <source>
        <dbReference type="ARBA" id="ARBA00022989"/>
    </source>
</evidence>
<dbReference type="Proteomes" id="UP000054693">
    <property type="component" value="Unassembled WGS sequence"/>
</dbReference>
<comment type="caution">
    <text evidence="7">The sequence shown here is derived from an EMBL/GenBank/DDBJ whole genome shotgun (WGS) entry which is preliminary data.</text>
</comment>
<feature type="transmembrane region" description="Helical" evidence="6">
    <location>
        <begin position="135"/>
        <end position="158"/>
    </location>
</feature>
<feature type="transmembrane region" description="Helical" evidence="6">
    <location>
        <begin position="257"/>
        <end position="278"/>
    </location>
</feature>
<dbReference type="PANTHER" id="PTHR21716">
    <property type="entry name" value="TRANSMEMBRANE PROTEIN"/>
    <property type="match status" value="1"/>
</dbReference>
<evidence type="ECO:0000313" key="8">
    <source>
        <dbReference type="Proteomes" id="UP000054693"/>
    </source>
</evidence>
<dbReference type="AlphaFoldDB" id="A0A0W0ZU71"/>
<name>A0A0W0ZU71_9GAMM</name>
<dbReference type="PANTHER" id="PTHR21716:SF64">
    <property type="entry name" value="AI-2 TRANSPORT PROTEIN TQSA"/>
    <property type="match status" value="1"/>
</dbReference>
<gene>
    <name evidence="7" type="ORF">Ltuc_0536</name>
</gene>
<keyword evidence="5 6" id="KW-0472">Membrane</keyword>
<proteinExistence type="inferred from homology"/>
<dbReference type="EMBL" id="LNZA01000001">
    <property type="protein sequence ID" value="KTD72689.1"/>
    <property type="molecule type" value="Genomic_DNA"/>
</dbReference>
<evidence type="ECO:0000256" key="3">
    <source>
        <dbReference type="ARBA" id="ARBA00022692"/>
    </source>
</evidence>
<evidence type="ECO:0000256" key="2">
    <source>
        <dbReference type="ARBA" id="ARBA00009773"/>
    </source>
</evidence>
<evidence type="ECO:0000256" key="1">
    <source>
        <dbReference type="ARBA" id="ARBA00004141"/>
    </source>
</evidence>